<sequence length="46" mass="5243">MPSAFYDTSHNEIGRGQSASVVRSIKGVDKGIKGFWYFPEMRYLLC</sequence>
<gene>
    <name evidence="1" type="ORF">SAMN05421665_2939</name>
</gene>
<evidence type="ECO:0000313" key="2">
    <source>
        <dbReference type="Proteomes" id="UP000186997"/>
    </source>
</evidence>
<reference evidence="2" key="1">
    <citation type="submission" date="2017-01" db="EMBL/GenBank/DDBJ databases">
        <authorList>
            <person name="Varghese N."/>
            <person name="Submissions S."/>
        </authorList>
    </citation>
    <scope>NUCLEOTIDE SEQUENCE [LARGE SCALE GENOMIC DNA]</scope>
    <source>
        <strain evidence="2">DSM 29591</strain>
    </source>
</reference>
<keyword evidence="2" id="KW-1185">Reference proteome</keyword>
<accession>A0A1R3XDP5</accession>
<proteinExistence type="predicted"/>
<name>A0A1R3XDP5_9RHOB</name>
<dbReference type="STRING" id="287098.SAMN05421665_2939"/>
<organism evidence="1 2">
    <name type="scientific">Yoonia rosea</name>
    <dbReference type="NCBI Taxonomy" id="287098"/>
    <lineage>
        <taxon>Bacteria</taxon>
        <taxon>Pseudomonadati</taxon>
        <taxon>Pseudomonadota</taxon>
        <taxon>Alphaproteobacteria</taxon>
        <taxon>Rhodobacterales</taxon>
        <taxon>Paracoccaceae</taxon>
        <taxon>Yoonia</taxon>
    </lineage>
</organism>
<dbReference type="AlphaFoldDB" id="A0A1R3XDP5"/>
<dbReference type="Proteomes" id="UP000186997">
    <property type="component" value="Unassembled WGS sequence"/>
</dbReference>
<dbReference type="EMBL" id="FTPR01000002">
    <property type="protein sequence ID" value="SIT89367.1"/>
    <property type="molecule type" value="Genomic_DNA"/>
</dbReference>
<evidence type="ECO:0000313" key="1">
    <source>
        <dbReference type="EMBL" id="SIT89367.1"/>
    </source>
</evidence>
<protein>
    <submittedName>
        <fullName evidence="1">Uncharacterized protein</fullName>
    </submittedName>
</protein>